<reference evidence="2" key="1">
    <citation type="journal article" date="2020" name="Stud. Mycol.">
        <title>101 Dothideomycetes genomes: a test case for predicting lifestyles and emergence of pathogens.</title>
        <authorList>
            <person name="Haridas S."/>
            <person name="Albert R."/>
            <person name="Binder M."/>
            <person name="Bloem J."/>
            <person name="Labutti K."/>
            <person name="Salamov A."/>
            <person name="Andreopoulos B."/>
            <person name="Baker S."/>
            <person name="Barry K."/>
            <person name="Bills G."/>
            <person name="Bluhm B."/>
            <person name="Cannon C."/>
            <person name="Castanera R."/>
            <person name="Culley D."/>
            <person name="Daum C."/>
            <person name="Ezra D."/>
            <person name="Gonzalez J."/>
            <person name="Henrissat B."/>
            <person name="Kuo A."/>
            <person name="Liang C."/>
            <person name="Lipzen A."/>
            <person name="Lutzoni F."/>
            <person name="Magnuson J."/>
            <person name="Mondo S."/>
            <person name="Nolan M."/>
            <person name="Ohm R."/>
            <person name="Pangilinan J."/>
            <person name="Park H.-J."/>
            <person name="Ramirez L."/>
            <person name="Alfaro M."/>
            <person name="Sun H."/>
            <person name="Tritt A."/>
            <person name="Yoshinaga Y."/>
            <person name="Zwiers L.-H."/>
            <person name="Turgeon B."/>
            <person name="Goodwin S."/>
            <person name="Spatafora J."/>
            <person name="Crous P."/>
            <person name="Grigoriev I."/>
        </authorList>
    </citation>
    <scope>NUCLEOTIDE SEQUENCE</scope>
    <source>
        <strain evidence="2">CBS 115976</strain>
    </source>
</reference>
<dbReference type="AlphaFoldDB" id="A0A6A6UV59"/>
<dbReference type="EMBL" id="MU004230">
    <property type="protein sequence ID" value="KAF2675321.1"/>
    <property type="molecule type" value="Genomic_DNA"/>
</dbReference>
<dbReference type="InterPro" id="IPR013783">
    <property type="entry name" value="Ig-like_fold"/>
</dbReference>
<evidence type="ECO:0000256" key="1">
    <source>
        <dbReference type="SAM" id="MobiDB-lite"/>
    </source>
</evidence>
<feature type="compositionally biased region" description="Polar residues" evidence="1">
    <location>
        <begin position="194"/>
        <end position="203"/>
    </location>
</feature>
<dbReference type="Proteomes" id="UP000799302">
    <property type="component" value="Unassembled WGS sequence"/>
</dbReference>
<name>A0A6A6UV59_9PEZI</name>
<dbReference type="InterPro" id="IPR014756">
    <property type="entry name" value="Ig_E-set"/>
</dbReference>
<dbReference type="OrthoDB" id="5350410at2759"/>
<organism evidence="2 3">
    <name type="scientific">Microthyrium microscopicum</name>
    <dbReference type="NCBI Taxonomy" id="703497"/>
    <lineage>
        <taxon>Eukaryota</taxon>
        <taxon>Fungi</taxon>
        <taxon>Dikarya</taxon>
        <taxon>Ascomycota</taxon>
        <taxon>Pezizomycotina</taxon>
        <taxon>Dothideomycetes</taxon>
        <taxon>Dothideomycetes incertae sedis</taxon>
        <taxon>Microthyriales</taxon>
        <taxon>Microthyriaceae</taxon>
        <taxon>Microthyrium</taxon>
    </lineage>
</organism>
<sequence>MSPDDSKPTHHFDVMASLAPHQSSPDHTLVNITYRMPKTDTPPPVFVVSSAHNWVPEEMRASSDGNPRDTIYECTLLVPRGVSAIVYKFRVGDGQWAWDPNAPTENDGFCGWNNRFDIPTELPPTPPPEHIEPAMTSVPDAEIQRTALPSPAASPRDHQQYEDDSGTEIDAPSVSDWAPSESERHSNYDACSDSDFQAGSPTPSAHLGSHSMSETADWIVI</sequence>
<evidence type="ECO:0008006" key="4">
    <source>
        <dbReference type="Google" id="ProtNLM"/>
    </source>
</evidence>
<dbReference type="SUPFAM" id="SSF81296">
    <property type="entry name" value="E set domains"/>
    <property type="match status" value="1"/>
</dbReference>
<gene>
    <name evidence="2" type="ORF">BT63DRAFT_462743</name>
</gene>
<proteinExistence type="predicted"/>
<protein>
    <recommendedName>
        <fullName evidence="4">AMP-activated protein kinase glycogen-binding domain-containing protein</fullName>
    </recommendedName>
</protein>
<keyword evidence="3" id="KW-1185">Reference proteome</keyword>
<evidence type="ECO:0000313" key="2">
    <source>
        <dbReference type="EMBL" id="KAF2675321.1"/>
    </source>
</evidence>
<evidence type="ECO:0000313" key="3">
    <source>
        <dbReference type="Proteomes" id="UP000799302"/>
    </source>
</evidence>
<dbReference type="Gene3D" id="2.60.40.10">
    <property type="entry name" value="Immunoglobulins"/>
    <property type="match status" value="1"/>
</dbReference>
<dbReference type="CDD" id="cd02859">
    <property type="entry name" value="E_set_AMPKbeta_like_N"/>
    <property type="match status" value="1"/>
</dbReference>
<accession>A0A6A6UV59</accession>
<feature type="region of interest" description="Disordered" evidence="1">
    <location>
        <begin position="148"/>
        <end position="221"/>
    </location>
</feature>